<dbReference type="InParanoid" id="A0A804Q672"/>
<reference evidence="4" key="1">
    <citation type="submission" date="2015-12" db="EMBL/GenBank/DDBJ databases">
        <title>Update maize B73 reference genome by single molecule sequencing technologies.</title>
        <authorList>
            <consortium name="Maize Genome Sequencing Project"/>
            <person name="Ware D."/>
        </authorList>
    </citation>
    <scope>NUCLEOTIDE SEQUENCE [LARGE SCALE GENOMIC DNA]</scope>
    <source>
        <strain evidence="4">cv. B73</strain>
    </source>
</reference>
<comment type="similarity">
    <text evidence="1">Belongs to the acyl-ACP thioesterase family.</text>
</comment>
<keyword evidence="1" id="KW-0150">Chloroplast</keyword>
<keyword evidence="1" id="KW-0443">Lipid metabolism</keyword>
<accession>A0A804Q672</accession>
<protein>
    <recommendedName>
        <fullName evidence="1">Acyl-[acyl-carrier-protein] hydrolase</fullName>
        <ecNumber evidence="1">3.1.2.-</ecNumber>
    </recommendedName>
</protein>
<keyword evidence="4" id="KW-1185">Reference proteome</keyword>
<keyword evidence="1" id="KW-0444">Lipid biosynthesis</keyword>
<proteinExistence type="inferred from homology"/>
<dbReference type="Gramene" id="Zm00001eb301690_T001">
    <property type="protein sequence ID" value="Zm00001eb301690_P001"/>
    <property type="gene ID" value="Zm00001eb301690"/>
</dbReference>
<dbReference type="GO" id="GO:0006633">
    <property type="term" value="P:fatty acid biosynthetic process"/>
    <property type="evidence" value="ECO:0007669"/>
    <property type="project" value="UniProtKB-KW"/>
</dbReference>
<reference evidence="3" key="3">
    <citation type="submission" date="2021-05" db="UniProtKB">
        <authorList>
            <consortium name="EnsemblPlants"/>
        </authorList>
    </citation>
    <scope>IDENTIFICATION</scope>
    <source>
        <strain evidence="3">cv. B73</strain>
    </source>
</reference>
<feature type="domain" description="Acyl-ACP thioesterase N-terminal hotdog" evidence="2">
    <location>
        <begin position="23"/>
        <end position="66"/>
    </location>
</feature>
<dbReference type="Gene3D" id="3.10.129.10">
    <property type="entry name" value="Hotdog Thioesterase"/>
    <property type="match status" value="1"/>
</dbReference>
<comment type="subcellular location">
    <subcellularLocation>
        <location evidence="1">Plastid</location>
        <location evidence="1">Chloroplast</location>
    </subcellularLocation>
</comment>
<dbReference type="PANTHER" id="PTHR31727:SF3">
    <property type="entry name" value="ACYL-[ACYL-CARRIER-PROTEIN] HYDROLASE"/>
    <property type="match status" value="1"/>
</dbReference>
<dbReference type="AlphaFoldDB" id="A0A804Q672"/>
<keyword evidence="1" id="KW-0276">Fatty acid metabolism</keyword>
<keyword evidence="1" id="KW-0275">Fatty acid biosynthesis</keyword>
<dbReference type="InterPro" id="IPR002864">
    <property type="entry name" value="Acyl-ACP_thioesterase_NHD"/>
</dbReference>
<keyword evidence="1" id="KW-0378">Hydrolase</keyword>
<dbReference type="GO" id="GO:0016297">
    <property type="term" value="F:fatty acyl-[ACP] hydrolase activity"/>
    <property type="evidence" value="ECO:0007669"/>
    <property type="project" value="InterPro"/>
</dbReference>
<dbReference type="GO" id="GO:0009507">
    <property type="term" value="C:chloroplast"/>
    <property type="evidence" value="ECO:0007669"/>
    <property type="project" value="UniProtKB-SubCell"/>
</dbReference>
<dbReference type="PANTHER" id="PTHR31727">
    <property type="entry name" value="OLEOYL-ACYL CARRIER PROTEIN THIOESTERASE 1, CHLOROPLASTIC"/>
    <property type="match status" value="1"/>
</dbReference>
<dbReference type="Pfam" id="PF01643">
    <property type="entry name" value="Acyl-ACP_TE"/>
    <property type="match status" value="1"/>
</dbReference>
<dbReference type="EC" id="3.1.2.-" evidence="1"/>
<name>A0A804Q672_MAIZE</name>
<evidence type="ECO:0000256" key="1">
    <source>
        <dbReference type="RuleBase" id="RU363096"/>
    </source>
</evidence>
<dbReference type="InterPro" id="IPR045023">
    <property type="entry name" value="FATA/B"/>
</dbReference>
<reference evidence="3" key="2">
    <citation type="submission" date="2019-07" db="EMBL/GenBank/DDBJ databases">
        <authorList>
            <person name="Seetharam A."/>
            <person name="Woodhouse M."/>
            <person name="Cannon E."/>
        </authorList>
    </citation>
    <scope>NUCLEOTIDE SEQUENCE [LARGE SCALE GENOMIC DNA]</scope>
    <source>
        <strain evidence="3">cv. B73</strain>
    </source>
</reference>
<evidence type="ECO:0000313" key="4">
    <source>
        <dbReference type="Proteomes" id="UP000007305"/>
    </source>
</evidence>
<comment type="function">
    <text evidence="1">Plays an essential role in chain termination during de novo fatty acid synthesis.</text>
</comment>
<organism evidence="3 4">
    <name type="scientific">Zea mays</name>
    <name type="common">Maize</name>
    <dbReference type="NCBI Taxonomy" id="4577"/>
    <lineage>
        <taxon>Eukaryota</taxon>
        <taxon>Viridiplantae</taxon>
        <taxon>Streptophyta</taxon>
        <taxon>Embryophyta</taxon>
        <taxon>Tracheophyta</taxon>
        <taxon>Spermatophyta</taxon>
        <taxon>Magnoliopsida</taxon>
        <taxon>Liliopsida</taxon>
        <taxon>Poales</taxon>
        <taxon>Poaceae</taxon>
        <taxon>PACMAD clade</taxon>
        <taxon>Panicoideae</taxon>
        <taxon>Andropogonodae</taxon>
        <taxon>Andropogoneae</taxon>
        <taxon>Tripsacinae</taxon>
        <taxon>Zea</taxon>
    </lineage>
</organism>
<dbReference type="Proteomes" id="UP000007305">
    <property type="component" value="Chromosome 7"/>
</dbReference>
<keyword evidence="1" id="KW-0934">Plastid</keyword>
<sequence>MDLRNNLQGPASIHFQTSKCTVRIFHKGDIVEVDTWISANGKNGMRRHWHVHDSITGHTILKVTRFTTVYNTQGQDSVVLEMNINGRCLHLDTVSLRMWSSRLCNSCSLPISEGIRPDRLPSLGDIVPVLLSSGHKESILCGYKGYPCWQKQSTFVTCVAGW</sequence>
<evidence type="ECO:0000313" key="3">
    <source>
        <dbReference type="EnsemblPlants" id="Zm00001eb301690_P001"/>
    </source>
</evidence>
<dbReference type="EnsemblPlants" id="Zm00001eb301690_T001">
    <property type="protein sequence ID" value="Zm00001eb301690_P001"/>
    <property type="gene ID" value="Zm00001eb301690"/>
</dbReference>
<evidence type="ECO:0000259" key="2">
    <source>
        <dbReference type="Pfam" id="PF01643"/>
    </source>
</evidence>